<protein>
    <submittedName>
        <fullName evidence="2">Uncharacterized protein</fullName>
    </submittedName>
</protein>
<gene>
    <name evidence="2" type="ORF">Tci_923261</name>
</gene>
<feature type="non-terminal residue" evidence="2">
    <location>
        <position position="79"/>
    </location>
</feature>
<feature type="region of interest" description="Disordered" evidence="1">
    <location>
        <begin position="1"/>
        <end position="56"/>
    </location>
</feature>
<organism evidence="2">
    <name type="scientific">Tanacetum cinerariifolium</name>
    <name type="common">Dalmatian daisy</name>
    <name type="synonym">Chrysanthemum cinerariifolium</name>
    <dbReference type="NCBI Taxonomy" id="118510"/>
    <lineage>
        <taxon>Eukaryota</taxon>
        <taxon>Viridiplantae</taxon>
        <taxon>Streptophyta</taxon>
        <taxon>Embryophyta</taxon>
        <taxon>Tracheophyta</taxon>
        <taxon>Spermatophyta</taxon>
        <taxon>Magnoliopsida</taxon>
        <taxon>eudicotyledons</taxon>
        <taxon>Gunneridae</taxon>
        <taxon>Pentapetalae</taxon>
        <taxon>asterids</taxon>
        <taxon>campanulids</taxon>
        <taxon>Asterales</taxon>
        <taxon>Asteraceae</taxon>
        <taxon>Asteroideae</taxon>
        <taxon>Anthemideae</taxon>
        <taxon>Anthemidinae</taxon>
        <taxon>Tanacetum</taxon>
    </lineage>
</organism>
<evidence type="ECO:0000313" key="2">
    <source>
        <dbReference type="EMBL" id="GFD51292.1"/>
    </source>
</evidence>
<feature type="compositionally biased region" description="Basic residues" evidence="1">
    <location>
        <begin position="44"/>
        <end position="55"/>
    </location>
</feature>
<feature type="non-terminal residue" evidence="2">
    <location>
        <position position="1"/>
    </location>
</feature>
<sequence>ARAAGWTDVGRGRYRADPRRGWPPARPVASANPGPRCPGGAQHLAHHRLQRRRHAAAAPRAAGLAAQLRAGGFAAAPDP</sequence>
<comment type="caution">
    <text evidence="2">The sequence shown here is derived from an EMBL/GenBank/DDBJ whole genome shotgun (WGS) entry which is preliminary data.</text>
</comment>
<feature type="compositionally biased region" description="Basic and acidic residues" evidence="1">
    <location>
        <begin position="10"/>
        <end position="20"/>
    </location>
</feature>
<reference evidence="2" key="1">
    <citation type="journal article" date="2019" name="Sci. Rep.">
        <title>Draft genome of Tanacetum cinerariifolium, the natural source of mosquito coil.</title>
        <authorList>
            <person name="Yamashiro T."/>
            <person name="Shiraishi A."/>
            <person name="Satake H."/>
            <person name="Nakayama K."/>
        </authorList>
    </citation>
    <scope>NUCLEOTIDE SEQUENCE</scope>
</reference>
<dbReference type="AlphaFoldDB" id="A0A699WU46"/>
<accession>A0A699WU46</accession>
<proteinExistence type="predicted"/>
<evidence type="ECO:0000256" key="1">
    <source>
        <dbReference type="SAM" id="MobiDB-lite"/>
    </source>
</evidence>
<dbReference type="EMBL" id="BKCJ011768270">
    <property type="protein sequence ID" value="GFD51292.1"/>
    <property type="molecule type" value="Genomic_DNA"/>
</dbReference>
<name>A0A699WU46_TANCI</name>